<dbReference type="SUPFAM" id="SSF46955">
    <property type="entry name" value="Putative DNA-binding domain"/>
    <property type="match status" value="1"/>
</dbReference>
<protein>
    <recommendedName>
        <fullName evidence="3">citrate synthase (unknown stereospecificity)</fullName>
        <ecNumber evidence="3">2.3.3.16</ecNumber>
    </recommendedName>
</protein>
<comment type="caution">
    <text evidence="6">The sequence shown here is derived from an EMBL/GenBank/DDBJ whole genome shotgun (WGS) entry which is preliminary data.</text>
</comment>
<feature type="domain" description="Helix-turn-helix" evidence="5">
    <location>
        <begin position="28"/>
        <end position="74"/>
    </location>
</feature>
<dbReference type="Pfam" id="PF12728">
    <property type="entry name" value="HTH_17"/>
    <property type="match status" value="1"/>
</dbReference>
<dbReference type="Proteomes" id="UP000664277">
    <property type="component" value="Unassembled WGS sequence"/>
</dbReference>
<comment type="similarity">
    <text evidence="2">Belongs to the citrate synthase family.</text>
</comment>
<dbReference type="InterPro" id="IPR016142">
    <property type="entry name" value="Citrate_synth-like_lrg_a-sub"/>
</dbReference>
<keyword evidence="4" id="KW-0808">Transferase</keyword>
<sequence>MFGPKSIYRLAAIILSMSGADEKFLVGAQAAEFLGVKPATLYAYASRGQIESIPGASGRERCYRLSDLIRLRQSARGVKTQKDSEPVWTGPAIKSAITELREDGHRYRGQNALELAQSGVSFEAAVELLWETGADEQVWQELEPLRMPELSSLVTPDTDCLELLKLLVVSLEMTDPVSRKLNREDIYDTARRLILTMCVSLSLRSGGIEALALSRGGNSNGSGSPRLLANILLMALGGASSNGSELEAHVNAVNFLLVLCADHELNAAALASRIAASCDASIYSCLLSALGSFSGSLSSSASRRTEDIVSASLGFRSARAWLKEYLRQNDTIPGFGSELYSEGDPRARAMLEHALKLKPGNEKLGRLVEIVDCAKEELSLLPNLDVGLAALNYALELPPGSGSTLFAVSRAAGWIAHAIEQKLYGGVIRPRARYIGKTG</sequence>
<dbReference type="PANTHER" id="PTHR11739:SF4">
    <property type="entry name" value="CITRATE SYNTHASE, PEROXISOMAL"/>
    <property type="match status" value="1"/>
</dbReference>
<reference evidence="6" key="1">
    <citation type="submission" date="2021-02" db="EMBL/GenBank/DDBJ databases">
        <title>Genome-Resolved Metagenomics of a Microbial Community Performing Photosynthetic Biological Nutrient Removal.</title>
        <authorList>
            <person name="Mcdaniel E.A."/>
        </authorList>
    </citation>
    <scope>NUCLEOTIDE SEQUENCE</scope>
    <source>
        <strain evidence="6">UWPOB_OBS1</strain>
    </source>
</reference>
<gene>
    <name evidence="6" type="ORF">J0M35_03025</name>
</gene>
<dbReference type="InterPro" id="IPR016143">
    <property type="entry name" value="Citrate_synth-like_sm_a-sub"/>
</dbReference>
<dbReference type="EMBL" id="JAFLCK010000003">
    <property type="protein sequence ID" value="MBN8659309.1"/>
    <property type="molecule type" value="Genomic_DNA"/>
</dbReference>
<evidence type="ECO:0000313" key="6">
    <source>
        <dbReference type="EMBL" id="MBN8659309.1"/>
    </source>
</evidence>
<dbReference type="InterPro" id="IPR041657">
    <property type="entry name" value="HTH_17"/>
</dbReference>
<organism evidence="6 7">
    <name type="scientific">Candidatus Obscuribacter phosphatis</name>
    <dbReference type="NCBI Taxonomy" id="1906157"/>
    <lineage>
        <taxon>Bacteria</taxon>
        <taxon>Bacillati</taxon>
        <taxon>Candidatus Melainabacteria</taxon>
        <taxon>Candidatus Obscuribacterales</taxon>
        <taxon>Candidatus Obscuribacteraceae</taxon>
        <taxon>Candidatus Obscuribacter</taxon>
    </lineage>
</organism>
<evidence type="ECO:0000313" key="7">
    <source>
        <dbReference type="Proteomes" id="UP000664277"/>
    </source>
</evidence>
<dbReference type="InterPro" id="IPR002020">
    <property type="entry name" value="Citrate_synthase"/>
</dbReference>
<evidence type="ECO:0000256" key="2">
    <source>
        <dbReference type="ARBA" id="ARBA00010566"/>
    </source>
</evidence>
<dbReference type="EC" id="2.3.3.16" evidence="3"/>
<dbReference type="Pfam" id="PF00285">
    <property type="entry name" value="Citrate_synt"/>
    <property type="match status" value="1"/>
</dbReference>
<proteinExistence type="inferred from homology"/>
<dbReference type="SUPFAM" id="SSF48256">
    <property type="entry name" value="Citrate synthase"/>
    <property type="match status" value="1"/>
</dbReference>
<dbReference type="Gene3D" id="1.10.580.10">
    <property type="entry name" value="Citrate Synthase, domain 1"/>
    <property type="match status" value="1"/>
</dbReference>
<dbReference type="GO" id="GO:0036440">
    <property type="term" value="F:citrate synthase activity"/>
    <property type="evidence" value="ECO:0007669"/>
    <property type="project" value="UniProtKB-EC"/>
</dbReference>
<evidence type="ECO:0000256" key="1">
    <source>
        <dbReference type="ARBA" id="ARBA00005163"/>
    </source>
</evidence>
<dbReference type="GO" id="GO:0006099">
    <property type="term" value="P:tricarboxylic acid cycle"/>
    <property type="evidence" value="ECO:0007669"/>
    <property type="project" value="UniProtKB-UniPathway"/>
</dbReference>
<dbReference type="PRINTS" id="PR00143">
    <property type="entry name" value="CITRTSNTHASE"/>
</dbReference>
<dbReference type="AlphaFoldDB" id="A0A8J7P6N3"/>
<dbReference type="Gene3D" id="1.10.230.10">
    <property type="entry name" value="Cytochrome P450-Terp, domain 2"/>
    <property type="match status" value="1"/>
</dbReference>
<dbReference type="GO" id="GO:0005829">
    <property type="term" value="C:cytosol"/>
    <property type="evidence" value="ECO:0007669"/>
    <property type="project" value="TreeGrafter"/>
</dbReference>
<dbReference type="InterPro" id="IPR009061">
    <property type="entry name" value="DNA-bd_dom_put_sf"/>
</dbReference>
<dbReference type="UniPathway" id="UPA00223"/>
<name>A0A8J7P6N3_9BACT</name>
<evidence type="ECO:0000259" key="5">
    <source>
        <dbReference type="Pfam" id="PF12728"/>
    </source>
</evidence>
<dbReference type="GO" id="GO:0005975">
    <property type="term" value="P:carbohydrate metabolic process"/>
    <property type="evidence" value="ECO:0007669"/>
    <property type="project" value="TreeGrafter"/>
</dbReference>
<comment type="pathway">
    <text evidence="1">Carbohydrate metabolism; tricarboxylic acid cycle.</text>
</comment>
<dbReference type="PANTHER" id="PTHR11739">
    <property type="entry name" value="CITRATE SYNTHASE"/>
    <property type="match status" value="1"/>
</dbReference>
<evidence type="ECO:0000256" key="3">
    <source>
        <dbReference type="ARBA" id="ARBA00012972"/>
    </source>
</evidence>
<dbReference type="InterPro" id="IPR036969">
    <property type="entry name" value="Citrate_synthase_sf"/>
</dbReference>
<evidence type="ECO:0000256" key="4">
    <source>
        <dbReference type="ARBA" id="ARBA00022679"/>
    </source>
</evidence>
<accession>A0A8J7P6N3</accession>